<dbReference type="InParanoid" id="A0A1W4XC77"/>
<name>A0A1W4XC77_AGRPL</name>
<dbReference type="PANTHER" id="PTHR31859:SF9">
    <property type="entry name" value="TETRATRICOPEPTIDE REPEAT PROTEIN 39B"/>
    <property type="match status" value="1"/>
</dbReference>
<dbReference type="OrthoDB" id="43460at2759"/>
<evidence type="ECO:0000313" key="2">
    <source>
        <dbReference type="RefSeq" id="XP_018333726.1"/>
    </source>
</evidence>
<evidence type="ECO:0000313" key="1">
    <source>
        <dbReference type="Proteomes" id="UP000192223"/>
    </source>
</evidence>
<gene>
    <name evidence="2" type="primary">LOC108742882</name>
</gene>
<dbReference type="PANTHER" id="PTHR31859">
    <property type="entry name" value="TETRATRICOPEPTIDE REPEAT PROTEIN 39 FAMILY MEMBER"/>
    <property type="match status" value="1"/>
</dbReference>
<proteinExistence type="predicted"/>
<dbReference type="Pfam" id="PF10300">
    <property type="entry name" value="Iml2-TPR_39"/>
    <property type="match status" value="1"/>
</dbReference>
<keyword evidence="1" id="KW-1185">Reference proteome</keyword>
<dbReference type="AlphaFoldDB" id="A0A1W4XC77"/>
<dbReference type="RefSeq" id="XP_018333726.1">
    <property type="nucleotide sequence ID" value="XM_018478224.2"/>
</dbReference>
<dbReference type="Proteomes" id="UP000192223">
    <property type="component" value="Unplaced"/>
</dbReference>
<protein>
    <submittedName>
        <fullName evidence="2">Tetratricopeptide repeat protein 39B-like</fullName>
    </submittedName>
</protein>
<organism evidence="1 2">
    <name type="scientific">Agrilus planipennis</name>
    <name type="common">Emerald ash borer</name>
    <name type="synonym">Agrilus marcopoli</name>
    <dbReference type="NCBI Taxonomy" id="224129"/>
    <lineage>
        <taxon>Eukaryota</taxon>
        <taxon>Metazoa</taxon>
        <taxon>Ecdysozoa</taxon>
        <taxon>Arthropoda</taxon>
        <taxon>Hexapoda</taxon>
        <taxon>Insecta</taxon>
        <taxon>Pterygota</taxon>
        <taxon>Neoptera</taxon>
        <taxon>Endopterygota</taxon>
        <taxon>Coleoptera</taxon>
        <taxon>Polyphaga</taxon>
        <taxon>Elateriformia</taxon>
        <taxon>Buprestoidea</taxon>
        <taxon>Buprestidae</taxon>
        <taxon>Agrilinae</taxon>
        <taxon>Agrilus</taxon>
    </lineage>
</organism>
<dbReference type="InterPro" id="IPR019412">
    <property type="entry name" value="IML2/TPR_39"/>
</dbReference>
<dbReference type="KEGG" id="apln:108742882"/>
<accession>A0A1W4XC77</accession>
<reference evidence="2" key="1">
    <citation type="submission" date="2025-08" db="UniProtKB">
        <authorList>
            <consortium name="RefSeq"/>
        </authorList>
    </citation>
    <scope>IDENTIFICATION</scope>
    <source>
        <tissue evidence="2">Entire body</tissue>
    </source>
</reference>
<sequence>MTLLGYNLVVVYVLSHQEGDLDLCSNILEKQLLKHPNGAWFLFFKGRLEFMRGNFEESKALYIKSWKSQDIWPQFHHLCFWELLWLHCLGCEWRAADQFATFLIEKSRWSTTIYSYQRAALLCMIGDDKEKSSIEALMK</sequence>
<dbReference type="GeneID" id="108742882"/>